<dbReference type="Proteomes" id="UP000184203">
    <property type="component" value="Unassembled WGS sequence"/>
</dbReference>
<evidence type="ECO:0000313" key="4">
    <source>
        <dbReference type="EMBL" id="SHL24664.1"/>
    </source>
</evidence>
<dbReference type="PANTHER" id="PTHR46268">
    <property type="entry name" value="STRESS RESPONSE PROTEIN NHAX"/>
    <property type="match status" value="1"/>
</dbReference>
<protein>
    <submittedName>
        <fullName evidence="4">Nucleotide-binding universal stress protein, UspA family</fullName>
    </submittedName>
    <submittedName>
        <fullName evidence="3">UspA domain protein</fullName>
    </submittedName>
</protein>
<dbReference type="InterPro" id="IPR006015">
    <property type="entry name" value="Universal_stress_UspA"/>
</dbReference>
<dbReference type="RefSeq" id="WP_007980601.1">
    <property type="nucleotide sequence ID" value="NZ_AEMG01000013.1"/>
</dbReference>
<dbReference type="PANTHER" id="PTHR46268:SF6">
    <property type="entry name" value="UNIVERSAL STRESS PROTEIN UP12"/>
    <property type="match status" value="1"/>
</dbReference>
<dbReference type="AlphaFoldDB" id="E7QV41"/>
<dbReference type="EMBL" id="FRAN01000005">
    <property type="protein sequence ID" value="SHL24664.1"/>
    <property type="molecule type" value="Genomic_DNA"/>
</dbReference>
<dbReference type="PATRIC" id="fig|797209.4.peg.2635"/>
<dbReference type="eggNOG" id="arCOG02053">
    <property type="taxonomic scope" value="Archaea"/>
</dbReference>
<dbReference type="PRINTS" id="PR01438">
    <property type="entry name" value="UNVRSLSTRESS"/>
</dbReference>
<dbReference type="Proteomes" id="UP000003751">
    <property type="component" value="Unassembled WGS sequence"/>
</dbReference>
<accession>E7QV41</accession>
<dbReference type="Pfam" id="PF00582">
    <property type="entry name" value="Usp"/>
    <property type="match status" value="1"/>
</dbReference>
<keyword evidence="6" id="KW-1185">Reference proteome</keyword>
<sequence length="204" mass="21883">MYERILVPVDGGSESREAVSHALDIADKYDATMYVLHVVSEQLVGDAEELEAAGEQVTDEIVERATEHGVDVVADVTDGRPSDRILGYADERNVDLTVMGTHGRTGVGRVLLGSVAERVARHSDVPVLLVRSAGVRTVESAEQATAVAGDALAVEGYDDVSVTEQPYRAANTWIVRASADGETFNVHVDPVTGETSVARIRQRD</sequence>
<dbReference type="InterPro" id="IPR014729">
    <property type="entry name" value="Rossmann-like_a/b/a_fold"/>
</dbReference>
<dbReference type="OrthoDB" id="105697at2157"/>
<dbReference type="EMBL" id="AEMG01000013">
    <property type="protein sequence ID" value="EFW91559.1"/>
    <property type="molecule type" value="Genomic_DNA"/>
</dbReference>
<organism evidence="3 5">
    <name type="scientific">Haladaptatus paucihalophilus DX253</name>
    <dbReference type="NCBI Taxonomy" id="797209"/>
    <lineage>
        <taxon>Archaea</taxon>
        <taxon>Methanobacteriati</taxon>
        <taxon>Methanobacteriota</taxon>
        <taxon>Stenosarchaea group</taxon>
        <taxon>Halobacteria</taxon>
        <taxon>Halobacteriales</taxon>
        <taxon>Haladaptataceae</taxon>
        <taxon>Haladaptatus</taxon>
    </lineage>
</organism>
<feature type="domain" description="UspA" evidence="2">
    <location>
        <begin position="1"/>
        <end position="131"/>
    </location>
</feature>
<proteinExistence type="inferred from homology"/>
<reference evidence="4" key="2">
    <citation type="submission" date="2016-11" db="EMBL/GenBank/DDBJ databases">
        <authorList>
            <person name="Jaros S."/>
            <person name="Januszkiewicz K."/>
            <person name="Wedrychowicz H."/>
        </authorList>
    </citation>
    <scope>NUCLEOTIDE SEQUENCE [LARGE SCALE GENOMIC DNA]</scope>
    <source>
        <strain evidence="4">DX253</strain>
    </source>
</reference>
<gene>
    <name evidence="4" type="ORF">SAMN05444342_3404</name>
    <name evidence="3" type="ORF">ZOD2009_13386</name>
</gene>
<evidence type="ECO:0000313" key="3">
    <source>
        <dbReference type="EMBL" id="EFW91559.1"/>
    </source>
</evidence>
<comment type="similarity">
    <text evidence="1">Belongs to the universal stress protein A family.</text>
</comment>
<evidence type="ECO:0000259" key="2">
    <source>
        <dbReference type="Pfam" id="PF00582"/>
    </source>
</evidence>
<reference evidence="3 5" key="1">
    <citation type="journal article" date="2014" name="ISME J.">
        <title>Trehalose/2-sulfotrehalose biosynthesis and glycine-betaine uptake are widely spread mechanisms for osmoadaptation in the Halobacteriales.</title>
        <authorList>
            <person name="Youssef N.H."/>
            <person name="Savage-Ashlock K.N."/>
            <person name="McCully A.L."/>
            <person name="Luedtke B."/>
            <person name="Shaw E.I."/>
            <person name="Hoff W.D."/>
            <person name="Elshahed M.S."/>
        </authorList>
    </citation>
    <scope>NUCLEOTIDE SEQUENCE [LARGE SCALE GENOMIC DNA]</scope>
    <source>
        <strain evidence="3 5">DX253</strain>
    </source>
</reference>
<dbReference type="SUPFAM" id="SSF52402">
    <property type="entry name" value="Adenine nucleotide alpha hydrolases-like"/>
    <property type="match status" value="1"/>
</dbReference>
<dbReference type="CDD" id="cd00293">
    <property type="entry name" value="USP-like"/>
    <property type="match status" value="1"/>
</dbReference>
<dbReference type="InterPro" id="IPR006016">
    <property type="entry name" value="UspA"/>
</dbReference>
<dbReference type="STRING" id="797209.GCA_000376445_03812"/>
<evidence type="ECO:0000313" key="6">
    <source>
        <dbReference type="Proteomes" id="UP000184203"/>
    </source>
</evidence>
<dbReference type="Gene3D" id="3.40.50.620">
    <property type="entry name" value="HUPs"/>
    <property type="match status" value="1"/>
</dbReference>
<reference evidence="6" key="3">
    <citation type="submission" date="2016-11" db="EMBL/GenBank/DDBJ databases">
        <authorList>
            <person name="Varghese N."/>
            <person name="Submissions S."/>
        </authorList>
    </citation>
    <scope>NUCLEOTIDE SEQUENCE [LARGE SCALE GENOMIC DNA]</scope>
    <source>
        <strain evidence="6">DX253</strain>
    </source>
</reference>
<name>E7QV41_HALPU</name>
<evidence type="ECO:0000256" key="1">
    <source>
        <dbReference type="ARBA" id="ARBA00008791"/>
    </source>
</evidence>
<evidence type="ECO:0000313" key="5">
    <source>
        <dbReference type="Proteomes" id="UP000003751"/>
    </source>
</evidence>